<evidence type="ECO:0000256" key="6">
    <source>
        <dbReference type="ARBA" id="ARBA00023002"/>
    </source>
</evidence>
<accession>A0A7J6L110</accession>
<dbReference type="PANTHER" id="PTHR15944:SF0">
    <property type="entry name" value="PRENYLCYSTEINE LYASE DOMAIN-CONTAINING PROTEIN"/>
    <property type="match status" value="1"/>
</dbReference>
<dbReference type="PANTHER" id="PTHR15944">
    <property type="entry name" value="FARNESYLCYSTEINE LYASE"/>
    <property type="match status" value="1"/>
</dbReference>
<keyword evidence="6" id="KW-0560">Oxidoreductase</keyword>
<evidence type="ECO:0000256" key="3">
    <source>
        <dbReference type="ARBA" id="ARBA00022630"/>
    </source>
</evidence>
<feature type="transmembrane region" description="Helical" evidence="9">
    <location>
        <begin position="6"/>
        <end position="32"/>
    </location>
</feature>
<dbReference type="InterPro" id="IPR017046">
    <property type="entry name" value="Prenylcysteine_Oxase1"/>
</dbReference>
<dbReference type="EMBL" id="JAAPAO010000836">
    <property type="protein sequence ID" value="KAF4653275.1"/>
    <property type="molecule type" value="Genomic_DNA"/>
</dbReference>
<organism evidence="11 12">
    <name type="scientific">Perkinsus chesapeaki</name>
    <name type="common">Clam parasite</name>
    <name type="synonym">Perkinsus andrewsi</name>
    <dbReference type="NCBI Taxonomy" id="330153"/>
    <lineage>
        <taxon>Eukaryota</taxon>
        <taxon>Sar</taxon>
        <taxon>Alveolata</taxon>
        <taxon>Perkinsozoa</taxon>
        <taxon>Perkinsea</taxon>
        <taxon>Perkinsida</taxon>
        <taxon>Perkinsidae</taxon>
        <taxon>Perkinsus</taxon>
    </lineage>
</organism>
<keyword evidence="9" id="KW-0812">Transmembrane</keyword>
<dbReference type="InterPro" id="IPR010795">
    <property type="entry name" value="Prenylcys_lyase"/>
</dbReference>
<dbReference type="SUPFAM" id="SSF51905">
    <property type="entry name" value="FAD/NAD(P)-binding domain"/>
    <property type="match status" value="1"/>
</dbReference>
<evidence type="ECO:0000256" key="8">
    <source>
        <dbReference type="SAM" id="MobiDB-lite"/>
    </source>
</evidence>
<dbReference type="Pfam" id="PF07156">
    <property type="entry name" value="Prenylcys_lyase"/>
    <property type="match status" value="1"/>
</dbReference>
<dbReference type="InterPro" id="IPR036188">
    <property type="entry name" value="FAD/NAD-bd_sf"/>
</dbReference>
<keyword evidence="12" id="KW-1185">Reference proteome</keyword>
<feature type="compositionally biased region" description="Acidic residues" evidence="8">
    <location>
        <begin position="540"/>
        <end position="549"/>
    </location>
</feature>
<comment type="similarity">
    <text evidence="2">Belongs to the prenylcysteine oxidase family.</text>
</comment>
<keyword evidence="9" id="KW-1133">Transmembrane helix</keyword>
<feature type="region of interest" description="Disordered" evidence="8">
    <location>
        <begin position="532"/>
        <end position="555"/>
    </location>
</feature>
<evidence type="ECO:0000256" key="4">
    <source>
        <dbReference type="ARBA" id="ARBA00022729"/>
    </source>
</evidence>
<sequence length="555" mass="60093">MIPYLPFVSSIGASTKISLCLFGSVVLLVMFVRQILKRKEIRVNTDKWVQVSPATAKSRPVRVAVIGSGVSAAATCHYTRSLFADDKEVSLTVFEMGAGSAGPIVDFDGKKYEAGHSIIADYNQTIKRLCLKLGVTLRSLLPGNPSIMLHNGSYPSFQSMGRALWDMLSSAWRYGIQSPIEMRQTTTGCVLSFSNIYLLQQHGYVYDEPMELLKGMAADGDDFTSIIDKEARSYLINDRCIKAPLVDDICTASLRYLYGLDCKSVNGLCANIAMADIEYKNLFTPVGGAEAVTGALLDDSGAKTVSGRRITAISRTEEGGFMLNGDDEANEFDAVVIAMPVEKAEKIALKDSDGKSSSLFDTSSCNCETKTIYQHFVQGTVSPSITKVAGRVPVLVSTTQTAADNNLPWTSIEAAVPVGATERDAETLLAEASCGKVSNWKVTAQEKLGKDELQKLVMSLPGSPDPVIVDTHCPTFPVNDKLPPFKLSDGIFSTAAMGRTAADMEMECIGAKNSALLVRKYLKARGLIEAEDIPAAPVEEKEEEEEEEEPVKPLE</sequence>
<reference evidence="11 12" key="1">
    <citation type="submission" date="2020-04" db="EMBL/GenBank/DDBJ databases">
        <title>Perkinsus chesapeaki whole genome sequence.</title>
        <authorList>
            <person name="Bogema D.R."/>
        </authorList>
    </citation>
    <scope>NUCLEOTIDE SEQUENCE [LARGE SCALE GENOMIC DNA]</scope>
    <source>
        <strain evidence="11">ATCC PRA-425</strain>
    </source>
</reference>
<dbReference type="OrthoDB" id="437369at2759"/>
<evidence type="ECO:0000256" key="1">
    <source>
        <dbReference type="ARBA" id="ARBA00001974"/>
    </source>
</evidence>
<keyword evidence="9" id="KW-0472">Membrane</keyword>
<dbReference type="Proteomes" id="UP000591131">
    <property type="component" value="Unassembled WGS sequence"/>
</dbReference>
<comment type="caution">
    <text evidence="11">The sequence shown here is derived from an EMBL/GenBank/DDBJ whole genome shotgun (WGS) entry which is preliminary data.</text>
</comment>
<evidence type="ECO:0000256" key="9">
    <source>
        <dbReference type="SAM" id="Phobius"/>
    </source>
</evidence>
<evidence type="ECO:0000313" key="12">
    <source>
        <dbReference type="Proteomes" id="UP000591131"/>
    </source>
</evidence>
<keyword evidence="7" id="KW-0325">Glycoprotein</keyword>
<evidence type="ECO:0000256" key="7">
    <source>
        <dbReference type="ARBA" id="ARBA00023180"/>
    </source>
</evidence>
<evidence type="ECO:0000256" key="5">
    <source>
        <dbReference type="ARBA" id="ARBA00022827"/>
    </source>
</evidence>
<dbReference type="AlphaFoldDB" id="A0A7J6L110"/>
<comment type="cofactor">
    <cofactor evidence="1">
        <name>FAD</name>
        <dbReference type="ChEBI" id="CHEBI:57692"/>
    </cofactor>
</comment>
<evidence type="ECO:0000259" key="10">
    <source>
        <dbReference type="Pfam" id="PF07156"/>
    </source>
</evidence>
<evidence type="ECO:0000256" key="2">
    <source>
        <dbReference type="ARBA" id="ARBA00009967"/>
    </source>
</evidence>
<name>A0A7J6L110_PERCH</name>
<dbReference type="GO" id="GO:0030328">
    <property type="term" value="P:prenylcysteine catabolic process"/>
    <property type="evidence" value="ECO:0007669"/>
    <property type="project" value="InterPro"/>
</dbReference>
<dbReference type="GO" id="GO:0030327">
    <property type="term" value="P:prenylated protein catabolic process"/>
    <property type="evidence" value="ECO:0007669"/>
    <property type="project" value="TreeGrafter"/>
</dbReference>
<dbReference type="GO" id="GO:0001735">
    <property type="term" value="F:prenylcysteine oxidase activity"/>
    <property type="evidence" value="ECO:0007669"/>
    <property type="project" value="InterPro"/>
</dbReference>
<keyword evidence="5" id="KW-0274">FAD</keyword>
<gene>
    <name evidence="11" type="primary">PCYOX1L_1</name>
    <name evidence="11" type="ORF">FOL47_010608</name>
</gene>
<feature type="domain" description="Prenylcysteine lyase" evidence="10">
    <location>
        <begin position="162"/>
        <end position="522"/>
    </location>
</feature>
<protein>
    <submittedName>
        <fullName evidence="11">Prenylcysteine oxidase-like</fullName>
    </submittedName>
</protein>
<evidence type="ECO:0000313" key="11">
    <source>
        <dbReference type="EMBL" id="KAF4653275.1"/>
    </source>
</evidence>
<keyword evidence="4" id="KW-0732">Signal</keyword>
<keyword evidence="3" id="KW-0285">Flavoprotein</keyword>
<proteinExistence type="inferred from homology"/>